<keyword evidence="2" id="KW-0812">Transmembrane</keyword>
<dbReference type="SUPFAM" id="SSF81606">
    <property type="entry name" value="PP2C-like"/>
    <property type="match status" value="1"/>
</dbReference>
<evidence type="ECO:0000256" key="2">
    <source>
        <dbReference type="SAM" id="Phobius"/>
    </source>
</evidence>
<keyword evidence="6" id="KW-1185">Reference proteome</keyword>
<feature type="transmembrane region" description="Helical" evidence="2">
    <location>
        <begin position="147"/>
        <end position="164"/>
    </location>
</feature>
<name>A0AAX3BG08_9SPIR</name>
<sequence>MMWVNIVFAIFSFFVFVIFLDYIKNVYKTEVLLEQLFDQFLRMESSVKYEEQAMYEAIGKILGKAFFSSQCVIYVRGREKFFLKYQNMPHPKWAKLMRRNLDLEIEAALLGISRAKGGVSEGFYSVYFRKKAFQTLVIHVKNAQGKVVGVILFFYFSPIAYFRAVKYFKVNGSKLRDFLKHLFLVIREYAMDFKNITINQIKDYAVLIIDPNYHILYANTGAGFLLGSASEVALTGQSFFSYISHESLDHFQENVTKLQTVGELKTHLYLVIPQRRESQKIHVQAYMKSMTLEDEFMGLYILLHDITNEEILQQNMKKYAAIANCLFNYSSDAIFHVAPDGRVGRSNQAAQNLSGQDMPLTGQLFVGLFPKDLRKKMEELLDRTKVTKSFQEHTEIHYNDRWYNVRAFPVFVDDVYDSSVISFVDITEIKKHEEQLATMNRQMIEDLNAARTLQYELLPESMPVSSLVFYKALFQPCEEFGGDFYYVEEIIVEGKPYHLILVADVAGHGISAAMLTVLVKDVYTTFRNSLVSREDIFPNRFLEMLNEKLSTLEMSTMPFVAAYMAIYEPYSREFLYASAGMPFAIYIQKGGEVSFLGIEKSPPTGFQNGFVYHYKSTFLQPGDKIIIFTDGVEELLSFYNTYLNNIVMENRHLPLAKLVAILQGKIEDFYAPGRRPHYRQDDVTMVFMEILEEERK</sequence>
<dbReference type="EMBL" id="CP073355">
    <property type="protein sequence ID" value="URA11103.1"/>
    <property type="molecule type" value="Genomic_DNA"/>
</dbReference>
<evidence type="ECO:0000313" key="6">
    <source>
        <dbReference type="Proteomes" id="UP001056539"/>
    </source>
</evidence>
<dbReference type="KEGG" id="taqu:KDW03_04720"/>
<dbReference type="SMART" id="SM00331">
    <property type="entry name" value="PP2C_SIG"/>
    <property type="match status" value="1"/>
</dbReference>
<dbReference type="Proteomes" id="UP001056539">
    <property type="component" value="Chromosome"/>
</dbReference>
<evidence type="ECO:0000256" key="1">
    <source>
        <dbReference type="ARBA" id="ARBA00022801"/>
    </source>
</evidence>
<feature type="domain" description="PAS" evidence="3">
    <location>
        <begin position="321"/>
        <end position="386"/>
    </location>
</feature>
<dbReference type="InterPro" id="IPR000014">
    <property type="entry name" value="PAS"/>
</dbReference>
<proteinExistence type="predicted"/>
<dbReference type="InterPro" id="IPR036457">
    <property type="entry name" value="PPM-type-like_dom_sf"/>
</dbReference>
<evidence type="ECO:0000313" key="5">
    <source>
        <dbReference type="EMBL" id="URA11103.1"/>
    </source>
</evidence>
<dbReference type="Gene3D" id="3.60.40.10">
    <property type="entry name" value="PPM-type phosphatase domain"/>
    <property type="match status" value="1"/>
</dbReference>
<dbReference type="RefSeq" id="WP_271436238.1">
    <property type="nucleotide sequence ID" value="NZ_CP073355.1"/>
</dbReference>
<feature type="transmembrane region" description="Helical" evidence="2">
    <location>
        <begin position="6"/>
        <end position="23"/>
    </location>
</feature>
<reference evidence="5" key="2">
    <citation type="submission" date="2022-06" db="EMBL/GenBank/DDBJ databases">
        <title>Thermospira aquatica gen. nov., sp. nov.</title>
        <authorList>
            <person name="Ben Ali Gam Z."/>
            <person name="Labat M."/>
        </authorList>
    </citation>
    <scope>NUCLEOTIDE SEQUENCE</scope>
    <source>
        <strain evidence="5">F1F22</strain>
    </source>
</reference>
<dbReference type="InterPro" id="IPR052016">
    <property type="entry name" value="Bact_Sigma-Reg"/>
</dbReference>
<protein>
    <submittedName>
        <fullName evidence="5">SpoIIE family protein phosphatase</fullName>
    </submittedName>
</protein>
<dbReference type="PANTHER" id="PTHR43156">
    <property type="entry name" value="STAGE II SPORULATION PROTEIN E-RELATED"/>
    <property type="match status" value="1"/>
</dbReference>
<dbReference type="InterPro" id="IPR001932">
    <property type="entry name" value="PPM-type_phosphatase-like_dom"/>
</dbReference>
<keyword evidence="2" id="KW-0472">Membrane</keyword>
<dbReference type="CDD" id="cd00130">
    <property type="entry name" value="PAS"/>
    <property type="match status" value="1"/>
</dbReference>
<dbReference type="GO" id="GO:0016791">
    <property type="term" value="F:phosphatase activity"/>
    <property type="evidence" value="ECO:0007669"/>
    <property type="project" value="TreeGrafter"/>
</dbReference>
<dbReference type="SUPFAM" id="SSF55785">
    <property type="entry name" value="PYP-like sensor domain (PAS domain)"/>
    <property type="match status" value="2"/>
</dbReference>
<dbReference type="NCBIfam" id="TIGR00229">
    <property type="entry name" value="sensory_box"/>
    <property type="match status" value="2"/>
</dbReference>
<gene>
    <name evidence="5" type="ORF">KDW03_04720</name>
</gene>
<organism evidence="5 6">
    <name type="scientific">Thermospira aquatica</name>
    <dbReference type="NCBI Taxonomy" id="2828656"/>
    <lineage>
        <taxon>Bacteria</taxon>
        <taxon>Pseudomonadati</taxon>
        <taxon>Spirochaetota</taxon>
        <taxon>Spirochaetia</taxon>
        <taxon>Brevinematales</taxon>
        <taxon>Thermospiraceae</taxon>
        <taxon>Thermospira</taxon>
    </lineage>
</organism>
<keyword evidence="1" id="KW-0378">Hydrolase</keyword>
<dbReference type="Pfam" id="PF13426">
    <property type="entry name" value="PAS_9"/>
    <property type="match status" value="2"/>
</dbReference>
<keyword evidence="2" id="KW-1133">Transmembrane helix</keyword>
<evidence type="ECO:0000259" key="3">
    <source>
        <dbReference type="SMART" id="SM00091"/>
    </source>
</evidence>
<dbReference type="Pfam" id="PF07228">
    <property type="entry name" value="SpoIIE"/>
    <property type="match status" value="1"/>
</dbReference>
<evidence type="ECO:0000259" key="4">
    <source>
        <dbReference type="SMART" id="SM00331"/>
    </source>
</evidence>
<accession>A0AAX3BG08</accession>
<dbReference type="PANTHER" id="PTHR43156:SF2">
    <property type="entry name" value="STAGE II SPORULATION PROTEIN E"/>
    <property type="match status" value="1"/>
</dbReference>
<feature type="domain" description="PAS" evidence="3">
    <location>
        <begin position="192"/>
        <end position="260"/>
    </location>
</feature>
<dbReference type="Gene3D" id="3.30.450.20">
    <property type="entry name" value="PAS domain"/>
    <property type="match status" value="2"/>
</dbReference>
<dbReference type="SMART" id="SM00091">
    <property type="entry name" value="PAS"/>
    <property type="match status" value="2"/>
</dbReference>
<feature type="domain" description="PPM-type phosphatase" evidence="4">
    <location>
        <begin position="464"/>
        <end position="690"/>
    </location>
</feature>
<dbReference type="InterPro" id="IPR035965">
    <property type="entry name" value="PAS-like_dom_sf"/>
</dbReference>
<reference evidence="5" key="1">
    <citation type="submission" date="2021-04" db="EMBL/GenBank/DDBJ databases">
        <authorList>
            <person name="Postec A."/>
        </authorList>
    </citation>
    <scope>NUCLEOTIDE SEQUENCE</scope>
    <source>
        <strain evidence="5">F1F22</strain>
    </source>
</reference>
<dbReference type="AlphaFoldDB" id="A0AAX3BG08"/>